<dbReference type="Proteomes" id="UP001497382">
    <property type="component" value="Unassembled WGS sequence"/>
</dbReference>
<organism evidence="2 3">
    <name type="scientific">Larinioides sclopetarius</name>
    <dbReference type="NCBI Taxonomy" id="280406"/>
    <lineage>
        <taxon>Eukaryota</taxon>
        <taxon>Metazoa</taxon>
        <taxon>Ecdysozoa</taxon>
        <taxon>Arthropoda</taxon>
        <taxon>Chelicerata</taxon>
        <taxon>Arachnida</taxon>
        <taxon>Araneae</taxon>
        <taxon>Araneomorphae</taxon>
        <taxon>Entelegynae</taxon>
        <taxon>Araneoidea</taxon>
        <taxon>Araneidae</taxon>
        <taxon>Larinioides</taxon>
    </lineage>
</organism>
<dbReference type="EMBL" id="CAXIEN010000073">
    <property type="protein sequence ID" value="CAL1274074.1"/>
    <property type="molecule type" value="Genomic_DNA"/>
</dbReference>
<evidence type="ECO:0000313" key="2">
    <source>
        <dbReference type="EMBL" id="CAL1274074.1"/>
    </source>
</evidence>
<dbReference type="AlphaFoldDB" id="A0AAV1ZRK7"/>
<evidence type="ECO:0000313" key="3">
    <source>
        <dbReference type="Proteomes" id="UP001497382"/>
    </source>
</evidence>
<reference evidence="2 3" key="1">
    <citation type="submission" date="2024-04" db="EMBL/GenBank/DDBJ databases">
        <authorList>
            <person name="Rising A."/>
            <person name="Reimegard J."/>
            <person name="Sonavane S."/>
            <person name="Akerstrom W."/>
            <person name="Nylinder S."/>
            <person name="Hedman E."/>
            <person name="Kallberg Y."/>
        </authorList>
    </citation>
    <scope>NUCLEOTIDE SEQUENCE [LARGE SCALE GENOMIC DNA]</scope>
</reference>
<accession>A0AAV1ZRK7</accession>
<protein>
    <submittedName>
        <fullName evidence="2">Uncharacterized protein</fullName>
    </submittedName>
</protein>
<keyword evidence="1" id="KW-1133">Transmembrane helix</keyword>
<name>A0AAV1ZRK7_9ARAC</name>
<feature type="transmembrane region" description="Helical" evidence="1">
    <location>
        <begin position="12"/>
        <end position="32"/>
    </location>
</feature>
<comment type="caution">
    <text evidence="2">The sequence shown here is derived from an EMBL/GenBank/DDBJ whole genome shotgun (WGS) entry which is preliminary data.</text>
</comment>
<keyword evidence="3" id="KW-1185">Reference proteome</keyword>
<evidence type="ECO:0000256" key="1">
    <source>
        <dbReference type="SAM" id="Phobius"/>
    </source>
</evidence>
<gene>
    <name evidence="2" type="ORF">LARSCL_LOCUS7265</name>
</gene>
<sequence>MFTCQIGLTPNNIFILIRELISVLFFITIRYLPVCERKPEVKFHNISAEIKCTQR</sequence>
<proteinExistence type="predicted"/>
<keyword evidence="1" id="KW-0472">Membrane</keyword>
<keyword evidence="1" id="KW-0812">Transmembrane</keyword>